<keyword evidence="7" id="KW-1185">Reference proteome</keyword>
<accession>A0A7I8K553</accession>
<dbReference type="EMBL" id="LR746266">
    <property type="protein sequence ID" value="CAA7392678.1"/>
    <property type="molecule type" value="Genomic_DNA"/>
</dbReference>
<organism evidence="6 7">
    <name type="scientific">Spirodela intermedia</name>
    <name type="common">Intermediate duckweed</name>
    <dbReference type="NCBI Taxonomy" id="51605"/>
    <lineage>
        <taxon>Eukaryota</taxon>
        <taxon>Viridiplantae</taxon>
        <taxon>Streptophyta</taxon>
        <taxon>Embryophyta</taxon>
        <taxon>Tracheophyta</taxon>
        <taxon>Spermatophyta</taxon>
        <taxon>Magnoliopsida</taxon>
        <taxon>Liliopsida</taxon>
        <taxon>Araceae</taxon>
        <taxon>Lemnoideae</taxon>
        <taxon>Spirodela</taxon>
    </lineage>
</organism>
<dbReference type="InterPro" id="IPR044965">
    <property type="entry name" value="Glyco_hydro_17_plant"/>
</dbReference>
<reference evidence="6" key="1">
    <citation type="submission" date="2020-02" db="EMBL/GenBank/DDBJ databases">
        <authorList>
            <person name="Scholz U."/>
            <person name="Mascher M."/>
            <person name="Fiebig A."/>
        </authorList>
    </citation>
    <scope>NUCLEOTIDE SEQUENCE</scope>
</reference>
<keyword evidence="2" id="KW-0378">Hydrolase</keyword>
<evidence type="ECO:0000256" key="2">
    <source>
        <dbReference type="ARBA" id="ARBA00022801"/>
    </source>
</evidence>
<dbReference type="GO" id="GO:0005975">
    <property type="term" value="P:carbohydrate metabolic process"/>
    <property type="evidence" value="ECO:0007669"/>
    <property type="project" value="InterPro"/>
</dbReference>
<dbReference type="OrthoDB" id="1293114at2759"/>
<feature type="chain" id="PRO_5029892388" evidence="5">
    <location>
        <begin position="21"/>
        <end position="386"/>
    </location>
</feature>
<dbReference type="InterPro" id="IPR017853">
    <property type="entry name" value="GH"/>
</dbReference>
<evidence type="ECO:0000256" key="4">
    <source>
        <dbReference type="RuleBase" id="RU004335"/>
    </source>
</evidence>
<dbReference type="SUPFAM" id="SSF51445">
    <property type="entry name" value="(Trans)glycosidases"/>
    <property type="match status" value="1"/>
</dbReference>
<name>A0A7I8K553_SPIIN</name>
<proteinExistence type="inferred from homology"/>
<dbReference type="Gene3D" id="3.20.20.80">
    <property type="entry name" value="Glycosidases"/>
    <property type="match status" value="1"/>
</dbReference>
<dbReference type="PANTHER" id="PTHR32227">
    <property type="entry name" value="GLUCAN ENDO-1,3-BETA-GLUCOSIDASE BG1-RELATED-RELATED"/>
    <property type="match status" value="1"/>
</dbReference>
<feature type="signal peptide" evidence="5">
    <location>
        <begin position="1"/>
        <end position="20"/>
    </location>
</feature>
<evidence type="ECO:0000256" key="3">
    <source>
        <dbReference type="ARBA" id="ARBA00023295"/>
    </source>
</evidence>
<comment type="similarity">
    <text evidence="1 4">Belongs to the glycosyl hydrolase 17 family.</text>
</comment>
<evidence type="ECO:0000256" key="1">
    <source>
        <dbReference type="ARBA" id="ARBA00008773"/>
    </source>
</evidence>
<dbReference type="AlphaFoldDB" id="A0A7I8K553"/>
<gene>
    <name evidence="6" type="ORF">SI8410_03003548</name>
</gene>
<dbReference type="Pfam" id="PF00332">
    <property type="entry name" value="Glyco_hydro_17"/>
    <property type="match status" value="1"/>
</dbReference>
<protein>
    <submittedName>
        <fullName evidence="6">Uncharacterized protein</fullName>
    </submittedName>
</protein>
<evidence type="ECO:0000313" key="6">
    <source>
        <dbReference type="EMBL" id="CAA7392678.1"/>
    </source>
</evidence>
<keyword evidence="3" id="KW-0326">Glycosidase</keyword>
<keyword evidence="5" id="KW-0732">Signal</keyword>
<dbReference type="GO" id="GO:0004553">
    <property type="term" value="F:hydrolase activity, hydrolyzing O-glycosyl compounds"/>
    <property type="evidence" value="ECO:0007669"/>
    <property type="project" value="InterPro"/>
</dbReference>
<evidence type="ECO:0000313" key="7">
    <source>
        <dbReference type="Proteomes" id="UP000663760"/>
    </source>
</evidence>
<sequence length="386" mass="41419">MVPLLLAVVVVVMLLPVSLCFPHAVSSNSSVAGVVGVTYAMNTPGLPHPKKVVEALVAAGVTRVLLVDPYPDGVAAFNNTDIVLTIAINNSYIQSLATNVTMTFLWLGDNIILPNIKIEAISVGYDVFSSENLHLAGDLLQAIQNLHEGMSEILQGNISITTANSFDLITPAFPPSAAEFNRSVAELYLRPLLQFLDGAGFPFFISLYPFKLYRAGAILGENTGIAAFEYAEGQHLTDPKTGLVYYNIFDAMVDATVAAMAKLGYADVPLVVSGTGWPSEGGLNEPEASILYAGEYNEGLVSKLNMRLGTPARPETTPVTFIYALFDDPRETGAESERNWGIWTMDMQQKYVIDFTPSKASGGRTTSSLHRSAVAAVTAFVLLCLA</sequence>
<evidence type="ECO:0000256" key="5">
    <source>
        <dbReference type="SAM" id="SignalP"/>
    </source>
</evidence>
<dbReference type="Proteomes" id="UP000663760">
    <property type="component" value="Chromosome 3"/>
</dbReference>
<dbReference type="InterPro" id="IPR000490">
    <property type="entry name" value="Glyco_hydro_17"/>
</dbReference>